<proteinExistence type="predicted"/>
<gene>
    <name evidence="2" type="ORF">GWK10_05040</name>
</gene>
<dbReference type="EMBL" id="JAABOQ010000002">
    <property type="protein sequence ID" value="NER16563.1"/>
    <property type="molecule type" value="Genomic_DNA"/>
</dbReference>
<accession>A0A6M0CHY7</accession>
<dbReference type="RefSeq" id="WP_164029835.1">
    <property type="nucleotide sequence ID" value="NZ_JAABOQ010000002.1"/>
</dbReference>
<keyword evidence="3" id="KW-1185">Reference proteome</keyword>
<keyword evidence="1" id="KW-0472">Membrane</keyword>
<feature type="transmembrane region" description="Helical" evidence="1">
    <location>
        <begin position="104"/>
        <end position="122"/>
    </location>
</feature>
<reference evidence="2 3" key="1">
    <citation type="submission" date="2020-01" db="EMBL/GenBank/DDBJ databases">
        <title>Spongiivirga citrea KCTC 32990T.</title>
        <authorList>
            <person name="Wang G."/>
        </authorList>
    </citation>
    <scope>NUCLEOTIDE SEQUENCE [LARGE SCALE GENOMIC DNA]</scope>
    <source>
        <strain evidence="2 3">KCTC 32990</strain>
    </source>
</reference>
<evidence type="ECO:0000313" key="3">
    <source>
        <dbReference type="Proteomes" id="UP000474296"/>
    </source>
</evidence>
<keyword evidence="1" id="KW-1133">Transmembrane helix</keyword>
<protein>
    <recommendedName>
        <fullName evidence="4">DUF2306 domain-containing protein</fullName>
    </recommendedName>
</protein>
<sequence length="211" mass="24557">MERKYKNVGAFMVILLPITFIAFFESYFKYLPSFPDTIATVTHIHTIAGLIWIIMLIAQPWFIKKGMMNNHRIIGRLSYVVFPIFVITAVILISNTLFSEYGRFAIIPVGETLILIICYSLAIFNRKHPQLHMLYMIGTGITLLGPTLARILPYFLSSWTVLQRENLKLLMIQAVIISVLYLDRKMKEIFVFYYIMVAFLTHQIFMNFILS</sequence>
<organism evidence="2 3">
    <name type="scientific">Spongiivirga citrea</name>
    <dbReference type="NCBI Taxonomy" id="1481457"/>
    <lineage>
        <taxon>Bacteria</taxon>
        <taxon>Pseudomonadati</taxon>
        <taxon>Bacteroidota</taxon>
        <taxon>Flavobacteriia</taxon>
        <taxon>Flavobacteriales</taxon>
        <taxon>Flavobacteriaceae</taxon>
        <taxon>Spongiivirga</taxon>
    </lineage>
</organism>
<evidence type="ECO:0000313" key="2">
    <source>
        <dbReference type="EMBL" id="NER16563.1"/>
    </source>
</evidence>
<dbReference type="AlphaFoldDB" id="A0A6M0CHY7"/>
<feature type="transmembrane region" description="Helical" evidence="1">
    <location>
        <begin position="40"/>
        <end position="58"/>
    </location>
</feature>
<comment type="caution">
    <text evidence="2">The sequence shown here is derived from an EMBL/GenBank/DDBJ whole genome shotgun (WGS) entry which is preliminary data.</text>
</comment>
<evidence type="ECO:0000256" key="1">
    <source>
        <dbReference type="SAM" id="Phobius"/>
    </source>
</evidence>
<evidence type="ECO:0008006" key="4">
    <source>
        <dbReference type="Google" id="ProtNLM"/>
    </source>
</evidence>
<feature type="transmembrane region" description="Helical" evidence="1">
    <location>
        <begin position="79"/>
        <end position="98"/>
    </location>
</feature>
<name>A0A6M0CHY7_9FLAO</name>
<feature type="transmembrane region" description="Helical" evidence="1">
    <location>
        <begin position="7"/>
        <end position="28"/>
    </location>
</feature>
<feature type="transmembrane region" description="Helical" evidence="1">
    <location>
        <begin position="167"/>
        <end position="183"/>
    </location>
</feature>
<feature type="transmembrane region" description="Helical" evidence="1">
    <location>
        <begin position="134"/>
        <end position="155"/>
    </location>
</feature>
<keyword evidence="1" id="KW-0812">Transmembrane</keyword>
<dbReference type="Proteomes" id="UP000474296">
    <property type="component" value="Unassembled WGS sequence"/>
</dbReference>
<feature type="transmembrane region" description="Helical" evidence="1">
    <location>
        <begin position="190"/>
        <end position="210"/>
    </location>
</feature>